<gene>
    <name evidence="2" type="ORF">B0H17DRAFT_308350</name>
</gene>
<evidence type="ECO:0000313" key="2">
    <source>
        <dbReference type="EMBL" id="KAJ7663610.1"/>
    </source>
</evidence>
<comment type="caution">
    <text evidence="2">The sequence shown here is derived from an EMBL/GenBank/DDBJ whole genome shotgun (WGS) entry which is preliminary data.</text>
</comment>
<evidence type="ECO:0000313" key="3">
    <source>
        <dbReference type="Proteomes" id="UP001221757"/>
    </source>
</evidence>
<reference evidence="2" key="1">
    <citation type="submission" date="2023-03" db="EMBL/GenBank/DDBJ databases">
        <title>Massive genome expansion in bonnet fungi (Mycena s.s.) driven by repeated elements and novel gene families across ecological guilds.</title>
        <authorList>
            <consortium name="Lawrence Berkeley National Laboratory"/>
            <person name="Harder C.B."/>
            <person name="Miyauchi S."/>
            <person name="Viragh M."/>
            <person name="Kuo A."/>
            <person name="Thoen E."/>
            <person name="Andreopoulos B."/>
            <person name="Lu D."/>
            <person name="Skrede I."/>
            <person name="Drula E."/>
            <person name="Henrissat B."/>
            <person name="Morin E."/>
            <person name="Kohler A."/>
            <person name="Barry K."/>
            <person name="LaButti K."/>
            <person name="Morin E."/>
            <person name="Salamov A."/>
            <person name="Lipzen A."/>
            <person name="Mereny Z."/>
            <person name="Hegedus B."/>
            <person name="Baldrian P."/>
            <person name="Stursova M."/>
            <person name="Weitz H."/>
            <person name="Taylor A."/>
            <person name="Grigoriev I.V."/>
            <person name="Nagy L.G."/>
            <person name="Martin F."/>
            <person name="Kauserud H."/>
        </authorList>
    </citation>
    <scope>NUCLEOTIDE SEQUENCE</scope>
    <source>
        <strain evidence="2">CBHHK067</strain>
    </source>
</reference>
<accession>A0AAD7G3X8</accession>
<dbReference type="AlphaFoldDB" id="A0AAD7G3X8"/>
<evidence type="ECO:0000256" key="1">
    <source>
        <dbReference type="SAM" id="SignalP"/>
    </source>
</evidence>
<dbReference type="Proteomes" id="UP001221757">
    <property type="component" value="Unassembled WGS sequence"/>
</dbReference>
<organism evidence="2 3">
    <name type="scientific">Mycena rosella</name>
    <name type="common">Pink bonnet</name>
    <name type="synonym">Agaricus rosellus</name>
    <dbReference type="NCBI Taxonomy" id="1033263"/>
    <lineage>
        <taxon>Eukaryota</taxon>
        <taxon>Fungi</taxon>
        <taxon>Dikarya</taxon>
        <taxon>Basidiomycota</taxon>
        <taxon>Agaricomycotina</taxon>
        <taxon>Agaricomycetes</taxon>
        <taxon>Agaricomycetidae</taxon>
        <taxon>Agaricales</taxon>
        <taxon>Marasmiineae</taxon>
        <taxon>Mycenaceae</taxon>
        <taxon>Mycena</taxon>
    </lineage>
</organism>
<dbReference type="EMBL" id="JARKIE010000230">
    <property type="protein sequence ID" value="KAJ7663610.1"/>
    <property type="molecule type" value="Genomic_DNA"/>
</dbReference>
<sequence>MLKLGSAFIFVLFKLVSTVAASSRSLNPSALHLRSEVNPNATTVSNASNGSCAWECARIDAVLNTTCGAPVLCTSMCDDDSYSIAAEGCYQCRLAWNAGNQTELDAIKVSEQNNFNAGSPIRDIDLDSFIRRPVYFEYETPLTVFDEFFADYVSAVCQTVRKFCRLCK</sequence>
<proteinExistence type="predicted"/>
<feature type="signal peptide" evidence="1">
    <location>
        <begin position="1"/>
        <end position="21"/>
    </location>
</feature>
<protein>
    <submittedName>
        <fullName evidence="2">Uncharacterized protein</fullName>
    </submittedName>
</protein>
<keyword evidence="1" id="KW-0732">Signal</keyword>
<name>A0AAD7G3X8_MYCRO</name>
<keyword evidence="3" id="KW-1185">Reference proteome</keyword>
<feature type="chain" id="PRO_5041916125" evidence="1">
    <location>
        <begin position="22"/>
        <end position="168"/>
    </location>
</feature>